<comment type="caution">
    <text evidence="3">The sequence shown here is derived from an EMBL/GenBank/DDBJ whole genome shotgun (WGS) entry which is preliminary data.</text>
</comment>
<keyword evidence="4" id="KW-1185">Reference proteome</keyword>
<evidence type="ECO:0000256" key="1">
    <source>
        <dbReference type="ARBA" id="ARBA00006987"/>
    </source>
</evidence>
<dbReference type="Proteomes" id="UP000575083">
    <property type="component" value="Unassembled WGS sequence"/>
</dbReference>
<dbReference type="AlphaFoldDB" id="A0A7X0UB56"/>
<dbReference type="Gene3D" id="3.40.190.150">
    <property type="entry name" value="Bordetella uptake gene, domain 1"/>
    <property type="match status" value="1"/>
</dbReference>
<keyword evidence="3" id="KW-0675">Receptor</keyword>
<dbReference type="InterPro" id="IPR042100">
    <property type="entry name" value="Bug_dom1"/>
</dbReference>
<accession>A0A7X0UB56</accession>
<dbReference type="PANTHER" id="PTHR42928">
    <property type="entry name" value="TRICARBOXYLATE-BINDING PROTEIN"/>
    <property type="match status" value="1"/>
</dbReference>
<evidence type="ECO:0000313" key="3">
    <source>
        <dbReference type="EMBL" id="MBB6562007.1"/>
    </source>
</evidence>
<protein>
    <submittedName>
        <fullName evidence="3">Tripartite-type tricarboxylate transporter receptor subunit TctC</fullName>
    </submittedName>
</protein>
<evidence type="ECO:0000256" key="2">
    <source>
        <dbReference type="SAM" id="SignalP"/>
    </source>
</evidence>
<proteinExistence type="inferred from homology"/>
<dbReference type="Gene3D" id="3.40.190.10">
    <property type="entry name" value="Periplasmic binding protein-like II"/>
    <property type="match status" value="1"/>
</dbReference>
<dbReference type="InterPro" id="IPR005064">
    <property type="entry name" value="BUG"/>
</dbReference>
<reference evidence="3 4" key="1">
    <citation type="submission" date="2020-08" db="EMBL/GenBank/DDBJ databases">
        <title>Functional genomics of gut bacteria from endangered species of beetles.</title>
        <authorList>
            <person name="Carlos-Shanley C."/>
        </authorList>
    </citation>
    <scope>NUCLEOTIDE SEQUENCE [LARGE SCALE GENOMIC DNA]</scope>
    <source>
        <strain evidence="3 4">S00198</strain>
    </source>
</reference>
<dbReference type="EMBL" id="JACHLK010000010">
    <property type="protein sequence ID" value="MBB6562007.1"/>
    <property type="molecule type" value="Genomic_DNA"/>
</dbReference>
<dbReference type="CDD" id="cd07012">
    <property type="entry name" value="PBP2_Bug_TTT"/>
    <property type="match status" value="1"/>
</dbReference>
<feature type="chain" id="PRO_5031384588" evidence="2">
    <location>
        <begin position="32"/>
        <end position="332"/>
    </location>
</feature>
<comment type="similarity">
    <text evidence="1">Belongs to the UPF0065 (bug) family.</text>
</comment>
<gene>
    <name evidence="3" type="ORF">HNP48_004709</name>
</gene>
<dbReference type="Pfam" id="PF03401">
    <property type="entry name" value="TctC"/>
    <property type="match status" value="1"/>
</dbReference>
<keyword evidence="2" id="KW-0732">Signal</keyword>
<organism evidence="3 4">
    <name type="scientific">Acidovorax soli</name>
    <dbReference type="NCBI Taxonomy" id="592050"/>
    <lineage>
        <taxon>Bacteria</taxon>
        <taxon>Pseudomonadati</taxon>
        <taxon>Pseudomonadota</taxon>
        <taxon>Betaproteobacteria</taxon>
        <taxon>Burkholderiales</taxon>
        <taxon>Comamonadaceae</taxon>
        <taxon>Acidovorax</taxon>
    </lineage>
</organism>
<dbReference type="PIRSF" id="PIRSF017082">
    <property type="entry name" value="YflP"/>
    <property type="match status" value="1"/>
</dbReference>
<dbReference type="SUPFAM" id="SSF53850">
    <property type="entry name" value="Periplasmic binding protein-like II"/>
    <property type="match status" value="1"/>
</dbReference>
<name>A0A7X0UB56_9BURK</name>
<feature type="signal peptide" evidence="2">
    <location>
        <begin position="1"/>
        <end position="31"/>
    </location>
</feature>
<dbReference type="RefSeq" id="WP_184861603.1">
    <property type="nucleotide sequence ID" value="NZ_JACHLK010000010.1"/>
</dbReference>
<dbReference type="PANTHER" id="PTHR42928:SF5">
    <property type="entry name" value="BLR1237 PROTEIN"/>
    <property type="match status" value="1"/>
</dbReference>
<evidence type="ECO:0000313" key="4">
    <source>
        <dbReference type="Proteomes" id="UP000575083"/>
    </source>
</evidence>
<dbReference type="InterPro" id="IPR006311">
    <property type="entry name" value="TAT_signal"/>
</dbReference>
<dbReference type="PROSITE" id="PS51318">
    <property type="entry name" value="TAT"/>
    <property type="match status" value="1"/>
</dbReference>
<sequence>MQPRSPRPTRRLALTALATLGLLAGAGAAQAQKFPDKPITLYLGFAPGGSADTVARTLAEEMGKNLGQRVIVDNRGGASGNIATQALLNNPADGHSLVFAAIHFATNPWIGGVKYNPAKDLQMVSQITSVPVLMVASTESGIKTPADAVALAKRTPGGAKAASGGVATSSHLAMELFKREMKIDMLHIPYKGGAPANQDLMAGQVDLMFDLMSGSLKATIDSGRATPVAVMQANRIAALPNVPSAEELKLPRGTHIRSWQGIAVKGGTPAPVVKRLHDAVVAAATSEAFRARVAQLGSEVVTSGKPEDFQAFYLRELARWQTVVKDAGIKAE</sequence>